<feature type="compositionally biased region" description="Low complexity" evidence="1">
    <location>
        <begin position="174"/>
        <end position="191"/>
    </location>
</feature>
<accession>A0A3S5AH37</accession>
<evidence type="ECO:0000313" key="3">
    <source>
        <dbReference type="Proteomes" id="UP000784294"/>
    </source>
</evidence>
<protein>
    <submittedName>
        <fullName evidence="2">Uncharacterized protein</fullName>
    </submittedName>
</protein>
<feature type="region of interest" description="Disordered" evidence="1">
    <location>
        <begin position="165"/>
        <end position="191"/>
    </location>
</feature>
<name>A0A3S5AH37_9PLAT</name>
<evidence type="ECO:0000313" key="2">
    <source>
        <dbReference type="EMBL" id="VEL36979.1"/>
    </source>
</evidence>
<evidence type="ECO:0000256" key="1">
    <source>
        <dbReference type="SAM" id="MobiDB-lite"/>
    </source>
</evidence>
<dbReference type="OrthoDB" id="6269781at2759"/>
<sequence>MLPAVFIALVSRNNQESHLRLRELVDFVPWIPKNEPYVNKVRQLCVLPDIFVFIFTRFPREKRTRLFQFLESHLGLPIEQIVRLNDISRTLHQLVLRLRDVPSFPDKTELASTKKSDLNRKTEINYQYNQAARVLAATELLPSVDPFISSTGALDGLRWLLDKTSSPPLPPAPSSSTAAFSGSSGGPRSCSSQAYIGVTDEAIGSRMQREQARAFAAGKSGCNLVANPPVGRLSQVTSPGERDNQKLADFLSQHVCGILAFFDSRLLESEATSSLTTDLTNLVTSTDRVNSGHVPNPPCPLVVGPQCGNVPCSAILSRSLSRSVLPVDFGQAWLPSARLPFHTVGHSNATISNLGVCKFSGLERALSFSPNLYFNPTVSVCQRKDSAQYMQSLHKQRVADAEYLLLPHLDEERLLALDSLIGLMRLLGPKYVTRMRAKFVATLK</sequence>
<dbReference type="Proteomes" id="UP000784294">
    <property type="component" value="Unassembled WGS sequence"/>
</dbReference>
<organism evidence="2 3">
    <name type="scientific">Protopolystoma xenopodis</name>
    <dbReference type="NCBI Taxonomy" id="117903"/>
    <lineage>
        <taxon>Eukaryota</taxon>
        <taxon>Metazoa</taxon>
        <taxon>Spiralia</taxon>
        <taxon>Lophotrochozoa</taxon>
        <taxon>Platyhelminthes</taxon>
        <taxon>Monogenea</taxon>
        <taxon>Polyopisthocotylea</taxon>
        <taxon>Polystomatidea</taxon>
        <taxon>Polystomatidae</taxon>
        <taxon>Protopolystoma</taxon>
    </lineage>
</organism>
<keyword evidence="3" id="KW-1185">Reference proteome</keyword>
<dbReference type="AlphaFoldDB" id="A0A3S5AH37"/>
<proteinExistence type="predicted"/>
<dbReference type="EMBL" id="CAAALY010253662">
    <property type="protein sequence ID" value="VEL36979.1"/>
    <property type="molecule type" value="Genomic_DNA"/>
</dbReference>
<gene>
    <name evidence="2" type="ORF">PXEA_LOCUS30419</name>
</gene>
<comment type="caution">
    <text evidence="2">The sequence shown here is derived from an EMBL/GenBank/DDBJ whole genome shotgun (WGS) entry which is preliminary data.</text>
</comment>
<reference evidence="2" key="1">
    <citation type="submission" date="2018-11" db="EMBL/GenBank/DDBJ databases">
        <authorList>
            <consortium name="Pathogen Informatics"/>
        </authorList>
    </citation>
    <scope>NUCLEOTIDE SEQUENCE</scope>
</reference>